<dbReference type="PANTHER" id="PTHR33154">
    <property type="entry name" value="TRANSCRIPTIONAL REGULATOR, ARSR FAMILY"/>
    <property type="match status" value="1"/>
</dbReference>
<dbReference type="SMART" id="SM00418">
    <property type="entry name" value="HTH_ARSR"/>
    <property type="match status" value="1"/>
</dbReference>
<keyword evidence="2" id="KW-0238">DNA-binding</keyword>
<dbReference type="InterPro" id="IPR011991">
    <property type="entry name" value="ArsR-like_HTH"/>
</dbReference>
<dbReference type="InterPro" id="IPR018334">
    <property type="entry name" value="ArsR_HTH"/>
</dbReference>
<evidence type="ECO:0000256" key="1">
    <source>
        <dbReference type="ARBA" id="ARBA00023015"/>
    </source>
</evidence>
<evidence type="ECO:0000313" key="6">
    <source>
        <dbReference type="Proteomes" id="UP000439965"/>
    </source>
</evidence>
<dbReference type="InterPro" id="IPR036388">
    <property type="entry name" value="WH-like_DNA-bd_sf"/>
</dbReference>
<keyword evidence="1" id="KW-0805">Transcription regulation</keyword>
<feature type="domain" description="HTH arsR-type" evidence="4">
    <location>
        <begin position="1"/>
        <end position="92"/>
    </location>
</feature>
<comment type="caution">
    <text evidence="5">The sequence shown here is derived from an EMBL/GenBank/DDBJ whole genome shotgun (WGS) entry which is preliminary data.</text>
</comment>
<sequence length="115" mass="13127">MNYDEMSVMLKALADPKRLKIIDILSCGSLCACDILDHFDFTQPTLSHHIKVLEKVGIVLVTKDGTWHRYQLTDSFVDQFMGSMMQLFSNEENCICDTSNCNCKEEKEDEKIGTI</sequence>
<dbReference type="InterPro" id="IPR036390">
    <property type="entry name" value="WH_DNA-bd_sf"/>
</dbReference>
<evidence type="ECO:0000256" key="2">
    <source>
        <dbReference type="ARBA" id="ARBA00023125"/>
    </source>
</evidence>
<dbReference type="Gene3D" id="1.10.10.10">
    <property type="entry name" value="Winged helix-like DNA-binding domain superfamily/Winged helix DNA-binding domain"/>
    <property type="match status" value="1"/>
</dbReference>
<reference evidence="5 6" key="1">
    <citation type="submission" date="2019-04" db="EMBL/GenBank/DDBJ databases">
        <title>Step-wise assembly of the neonatal virome modulated by breast feeding.</title>
        <authorList>
            <person name="Liang G."/>
            <person name="Bushman F."/>
        </authorList>
    </citation>
    <scope>NUCLEOTIDE SEQUENCE [LARGE SCALE GENOMIC DNA]</scope>
    <source>
        <strain evidence="5 6">E3404</strain>
    </source>
</reference>
<gene>
    <name evidence="5" type="ORF">GTI89_15860</name>
</gene>
<proteinExistence type="predicted"/>
<dbReference type="EMBL" id="WVTI01000029">
    <property type="protein sequence ID" value="MXS27532.1"/>
    <property type="molecule type" value="Genomic_DNA"/>
</dbReference>
<protein>
    <submittedName>
        <fullName evidence="5">Metalloregulator ArsR/SmtB family transcription factor</fullName>
    </submittedName>
</protein>
<dbReference type="InterPro" id="IPR051081">
    <property type="entry name" value="HTH_MetalResp_TranReg"/>
</dbReference>
<dbReference type="CDD" id="cd00090">
    <property type="entry name" value="HTH_ARSR"/>
    <property type="match status" value="1"/>
</dbReference>
<dbReference type="GO" id="GO:0003677">
    <property type="term" value="F:DNA binding"/>
    <property type="evidence" value="ECO:0007669"/>
    <property type="project" value="UniProtKB-KW"/>
</dbReference>
<dbReference type="RefSeq" id="WP_003127874.1">
    <property type="nucleotide sequence ID" value="NZ_BTSN01000030.1"/>
</dbReference>
<dbReference type="InterPro" id="IPR001845">
    <property type="entry name" value="HTH_ArsR_DNA-bd_dom"/>
</dbReference>
<dbReference type="PROSITE" id="PS00846">
    <property type="entry name" value="HTH_ARSR_1"/>
    <property type="match status" value="1"/>
</dbReference>
<evidence type="ECO:0000259" key="4">
    <source>
        <dbReference type="PROSITE" id="PS50987"/>
    </source>
</evidence>
<dbReference type="AlphaFoldDB" id="A0A4V0DB91"/>
<organism evidence="5 6">
    <name type="scientific">Enterococcus gallinarum</name>
    <dbReference type="NCBI Taxonomy" id="1353"/>
    <lineage>
        <taxon>Bacteria</taxon>
        <taxon>Bacillati</taxon>
        <taxon>Bacillota</taxon>
        <taxon>Bacilli</taxon>
        <taxon>Lactobacillales</taxon>
        <taxon>Enterococcaceae</taxon>
        <taxon>Enterococcus</taxon>
    </lineage>
</organism>
<keyword evidence="3" id="KW-0804">Transcription</keyword>
<name>A0A4V0DB91_ENTGA</name>
<dbReference type="Pfam" id="PF01022">
    <property type="entry name" value="HTH_5"/>
    <property type="match status" value="1"/>
</dbReference>
<evidence type="ECO:0000313" key="5">
    <source>
        <dbReference type="EMBL" id="MXS27532.1"/>
    </source>
</evidence>
<dbReference type="PROSITE" id="PS50987">
    <property type="entry name" value="HTH_ARSR_2"/>
    <property type="match status" value="1"/>
</dbReference>
<dbReference type="PANTHER" id="PTHR33154:SF18">
    <property type="entry name" value="ARSENICAL RESISTANCE OPERON REPRESSOR"/>
    <property type="match status" value="1"/>
</dbReference>
<dbReference type="GO" id="GO:0003700">
    <property type="term" value="F:DNA-binding transcription factor activity"/>
    <property type="evidence" value="ECO:0007669"/>
    <property type="project" value="InterPro"/>
</dbReference>
<dbReference type="Proteomes" id="UP000439965">
    <property type="component" value="Unassembled WGS sequence"/>
</dbReference>
<accession>A0A4V0DB91</accession>
<dbReference type="SUPFAM" id="SSF46785">
    <property type="entry name" value="Winged helix' DNA-binding domain"/>
    <property type="match status" value="1"/>
</dbReference>
<dbReference type="NCBIfam" id="NF033788">
    <property type="entry name" value="HTH_metalloreg"/>
    <property type="match status" value="1"/>
</dbReference>
<evidence type="ECO:0000256" key="3">
    <source>
        <dbReference type="ARBA" id="ARBA00023163"/>
    </source>
</evidence>
<dbReference type="PRINTS" id="PR00778">
    <property type="entry name" value="HTHARSR"/>
</dbReference>